<dbReference type="Proteomes" id="UP000663866">
    <property type="component" value="Unassembled WGS sequence"/>
</dbReference>
<evidence type="ECO:0000313" key="2">
    <source>
        <dbReference type="Proteomes" id="UP000663866"/>
    </source>
</evidence>
<proteinExistence type="predicted"/>
<dbReference type="AlphaFoldDB" id="A0A821JUJ5"/>
<comment type="caution">
    <text evidence="1">The sequence shown here is derived from an EMBL/GenBank/DDBJ whole genome shotgun (WGS) entry which is preliminary data.</text>
</comment>
<feature type="non-terminal residue" evidence="1">
    <location>
        <position position="39"/>
    </location>
</feature>
<dbReference type="Pfam" id="PF12775">
    <property type="entry name" value="AAA_7"/>
    <property type="match status" value="1"/>
</dbReference>
<sequence>MPEMDKYYTVQAHTILRQYLDYKHWYDRQKLTLRDIHNC</sequence>
<name>A0A821JUJ5_9BILA</name>
<dbReference type="EMBL" id="CAJOBG010106796">
    <property type="protein sequence ID" value="CAF4724981.1"/>
    <property type="molecule type" value="Genomic_DNA"/>
</dbReference>
<dbReference type="Gene3D" id="3.40.50.300">
    <property type="entry name" value="P-loop containing nucleotide triphosphate hydrolases"/>
    <property type="match status" value="1"/>
</dbReference>
<keyword evidence="2" id="KW-1185">Reference proteome</keyword>
<accession>A0A821JUJ5</accession>
<reference evidence="1" key="1">
    <citation type="submission" date="2021-02" db="EMBL/GenBank/DDBJ databases">
        <authorList>
            <person name="Nowell W R."/>
        </authorList>
    </citation>
    <scope>NUCLEOTIDE SEQUENCE</scope>
</reference>
<gene>
    <name evidence="1" type="ORF">OVN521_LOCUS49221</name>
</gene>
<evidence type="ECO:0000313" key="1">
    <source>
        <dbReference type="EMBL" id="CAF4724981.1"/>
    </source>
</evidence>
<organism evidence="1 2">
    <name type="scientific">Rotaria magnacalcarata</name>
    <dbReference type="NCBI Taxonomy" id="392030"/>
    <lineage>
        <taxon>Eukaryota</taxon>
        <taxon>Metazoa</taxon>
        <taxon>Spiralia</taxon>
        <taxon>Gnathifera</taxon>
        <taxon>Rotifera</taxon>
        <taxon>Eurotatoria</taxon>
        <taxon>Bdelloidea</taxon>
        <taxon>Philodinida</taxon>
        <taxon>Philodinidae</taxon>
        <taxon>Rotaria</taxon>
    </lineage>
</organism>
<dbReference type="InterPro" id="IPR027417">
    <property type="entry name" value="P-loop_NTPase"/>
</dbReference>
<protein>
    <submittedName>
        <fullName evidence="1">Uncharacterized protein</fullName>
    </submittedName>
</protein>